<gene>
    <name evidence="2" type="ORF">HaLaN_32384</name>
</gene>
<proteinExistence type="predicted"/>
<evidence type="ECO:0000256" key="1">
    <source>
        <dbReference type="SAM" id="MobiDB-lite"/>
    </source>
</evidence>
<accession>A0A6A0AJG9</accession>
<dbReference type="EMBL" id="BLLF01007687">
    <property type="protein sequence ID" value="GFH33069.1"/>
    <property type="molecule type" value="Genomic_DNA"/>
</dbReference>
<keyword evidence="3" id="KW-1185">Reference proteome</keyword>
<organism evidence="2 3">
    <name type="scientific">Haematococcus lacustris</name>
    <name type="common">Green alga</name>
    <name type="synonym">Haematococcus pluvialis</name>
    <dbReference type="NCBI Taxonomy" id="44745"/>
    <lineage>
        <taxon>Eukaryota</taxon>
        <taxon>Viridiplantae</taxon>
        <taxon>Chlorophyta</taxon>
        <taxon>core chlorophytes</taxon>
        <taxon>Chlorophyceae</taxon>
        <taxon>CS clade</taxon>
        <taxon>Chlamydomonadales</taxon>
        <taxon>Haematococcaceae</taxon>
        <taxon>Haematococcus</taxon>
    </lineage>
</organism>
<name>A0A6A0AJG9_HAELA</name>
<feature type="non-terminal residue" evidence="2">
    <location>
        <position position="1"/>
    </location>
</feature>
<comment type="caution">
    <text evidence="2">The sequence shown here is derived from an EMBL/GenBank/DDBJ whole genome shotgun (WGS) entry which is preliminary data.</text>
</comment>
<evidence type="ECO:0000313" key="3">
    <source>
        <dbReference type="Proteomes" id="UP000485058"/>
    </source>
</evidence>
<feature type="compositionally biased region" description="Polar residues" evidence="1">
    <location>
        <begin position="14"/>
        <end position="23"/>
    </location>
</feature>
<dbReference type="AlphaFoldDB" id="A0A6A0AJG9"/>
<evidence type="ECO:0000313" key="2">
    <source>
        <dbReference type="EMBL" id="GFH33069.1"/>
    </source>
</evidence>
<reference evidence="2 3" key="1">
    <citation type="submission" date="2020-02" db="EMBL/GenBank/DDBJ databases">
        <title>Draft genome sequence of Haematococcus lacustris strain NIES-144.</title>
        <authorList>
            <person name="Morimoto D."/>
            <person name="Nakagawa S."/>
            <person name="Yoshida T."/>
            <person name="Sawayama S."/>
        </authorList>
    </citation>
    <scope>NUCLEOTIDE SEQUENCE [LARGE SCALE GENOMIC DNA]</scope>
    <source>
        <strain evidence="2 3">NIES-144</strain>
    </source>
</reference>
<dbReference type="Proteomes" id="UP000485058">
    <property type="component" value="Unassembled WGS sequence"/>
</dbReference>
<sequence>MAPGQADANRRSQETPSLSATSQAWARCSNIWCALLTRCNDVLRDVASSYYRPLSRPLCLQPGSAKQMPARGMLGDAGKFQQGCRGSLKA</sequence>
<protein>
    <submittedName>
        <fullName evidence="2">Uncharacterized protein</fullName>
    </submittedName>
</protein>
<feature type="region of interest" description="Disordered" evidence="1">
    <location>
        <begin position="1"/>
        <end position="23"/>
    </location>
</feature>